<organism evidence="1 2">
    <name type="scientific">Naganishia vaughanmartiniae</name>
    <dbReference type="NCBI Taxonomy" id="1424756"/>
    <lineage>
        <taxon>Eukaryota</taxon>
        <taxon>Fungi</taxon>
        <taxon>Dikarya</taxon>
        <taxon>Basidiomycota</taxon>
        <taxon>Agaricomycotina</taxon>
        <taxon>Tremellomycetes</taxon>
        <taxon>Filobasidiales</taxon>
        <taxon>Filobasidiaceae</taxon>
        <taxon>Naganishia</taxon>
    </lineage>
</organism>
<evidence type="ECO:0000313" key="1">
    <source>
        <dbReference type="EMBL" id="KAJ9115914.1"/>
    </source>
</evidence>
<name>A0ACC2WW03_9TREE</name>
<evidence type="ECO:0000313" key="2">
    <source>
        <dbReference type="Proteomes" id="UP001243375"/>
    </source>
</evidence>
<comment type="caution">
    <text evidence="1">The sequence shown here is derived from an EMBL/GenBank/DDBJ whole genome shotgun (WGS) entry which is preliminary data.</text>
</comment>
<proteinExistence type="predicted"/>
<dbReference type="Proteomes" id="UP001243375">
    <property type="component" value="Unassembled WGS sequence"/>
</dbReference>
<accession>A0ACC2WW03</accession>
<sequence length="257" mass="28238">MPSLECFPSNRRPLEKTPLARPDSAVASLPDDSWSDLSFLHSQQAKALSTTLYSLLQDLDEAFEALISRWQASISGLESDGSVDSETSIETAVEAAADSAGLQDDKLADDVACIEGVRHLFDFDRVLLIGLYGDAFNDIVHWILPDLMMLESMRDNGQGEDGLRAVIVFTVLERLWIDSQPGGGSVEYRGDDGQPRLFRGSEEVGLQLLEGLASKVCSFRRGVRQEGFDPQLRVSIVNRARTLQGYLEGMVDLAVTN</sequence>
<gene>
    <name evidence="1" type="ORF">QFC22_005057</name>
</gene>
<protein>
    <submittedName>
        <fullName evidence="1">Uncharacterized protein</fullName>
    </submittedName>
</protein>
<reference evidence="1" key="1">
    <citation type="submission" date="2023-04" db="EMBL/GenBank/DDBJ databases">
        <title>Draft Genome sequencing of Naganishia species isolated from polar environments using Oxford Nanopore Technology.</title>
        <authorList>
            <person name="Leo P."/>
            <person name="Venkateswaran K."/>
        </authorList>
    </citation>
    <scope>NUCLEOTIDE SEQUENCE</scope>
    <source>
        <strain evidence="1">MNA-CCFEE 5425</strain>
    </source>
</reference>
<dbReference type="EMBL" id="JASBWU010000015">
    <property type="protein sequence ID" value="KAJ9115914.1"/>
    <property type="molecule type" value="Genomic_DNA"/>
</dbReference>
<keyword evidence="2" id="KW-1185">Reference proteome</keyword>